<protein>
    <submittedName>
        <fullName evidence="3">EsaB/YukD family protein</fullName>
    </submittedName>
</protein>
<reference evidence="3 4" key="1">
    <citation type="submission" date="2024-09" db="EMBL/GenBank/DDBJ databases">
        <authorList>
            <person name="Sun Q."/>
            <person name="Mori K."/>
        </authorList>
    </citation>
    <scope>NUCLEOTIDE SEQUENCE [LARGE SCALE GENOMIC DNA]</scope>
    <source>
        <strain evidence="3 4">TBRC 0563</strain>
    </source>
</reference>
<feature type="transmembrane region" description="Helical" evidence="1">
    <location>
        <begin position="178"/>
        <end position="196"/>
    </location>
</feature>
<feature type="transmembrane region" description="Helical" evidence="1">
    <location>
        <begin position="382"/>
        <end position="402"/>
    </location>
</feature>
<comment type="caution">
    <text evidence="3">The sequence shown here is derived from an EMBL/GenBank/DDBJ whole genome shotgun (WGS) entry which is preliminary data.</text>
</comment>
<feature type="transmembrane region" description="Helical" evidence="1">
    <location>
        <begin position="226"/>
        <end position="246"/>
    </location>
</feature>
<dbReference type="Proteomes" id="UP001589627">
    <property type="component" value="Unassembled WGS sequence"/>
</dbReference>
<dbReference type="InterPro" id="IPR024962">
    <property type="entry name" value="YukD-like"/>
</dbReference>
<gene>
    <name evidence="3" type="ORF">ACFFNX_31185</name>
</gene>
<organism evidence="3 4">
    <name type="scientific">Actinoallomurus acaciae</name>
    <dbReference type="NCBI Taxonomy" id="502577"/>
    <lineage>
        <taxon>Bacteria</taxon>
        <taxon>Bacillati</taxon>
        <taxon>Actinomycetota</taxon>
        <taxon>Actinomycetes</taxon>
        <taxon>Streptosporangiales</taxon>
        <taxon>Thermomonosporaceae</taxon>
        <taxon>Actinoallomurus</taxon>
    </lineage>
</organism>
<evidence type="ECO:0000259" key="2">
    <source>
        <dbReference type="Pfam" id="PF19053"/>
    </source>
</evidence>
<keyword evidence="1" id="KW-0472">Membrane</keyword>
<evidence type="ECO:0000313" key="4">
    <source>
        <dbReference type="Proteomes" id="UP001589627"/>
    </source>
</evidence>
<dbReference type="RefSeq" id="WP_378209456.1">
    <property type="nucleotide sequence ID" value="NZ_JBHLZP010000297.1"/>
</dbReference>
<feature type="transmembrane region" description="Helical" evidence="1">
    <location>
        <begin position="122"/>
        <end position="143"/>
    </location>
</feature>
<dbReference type="Pfam" id="PF19053">
    <property type="entry name" value="EccD"/>
    <property type="match status" value="1"/>
</dbReference>
<sequence length="481" mass="48806">MSRTACEGLVDLTEDGDLCRVTVEGPQRRVDMALPVDVPFADLLPVILSYSGRDLAEAGLEHDGWILQRLDETAIDAGMTPAQVSLTHGDVLYLRPATRQLPEFSVGDADAPQDADPGPAKWLSALAVSVTGGVSAAAVAVLLLGGFPWVAVTAVAGALGLVLLGLGAVAARWPSTSGIGLACRFGALPLAFLSGLHTTGRHTAGLHTTGLHTTGLHTTGLAHLDLLHVLTGLAALAPTALACSLVADGLVPVFSGVAGVALAGTAATGLGLIVPELSVAAAVALVTTGVLTVQRSVQWIVRRVRARTPHVPMRLEEAPPEPQGTWSYRAMGVLAGLTLSTGVTGALTAGILAFSGGGPGWAVCAVLPSILLLRARDADGDVARHVLVLSGTTGLALLLIGLARTSAALAAVVLAVLFAGAAALVAGCLRMSRRPRRPSPDVVRQPSSWSRTLGAAEGVLMLAGVVLALAMAGLFAGHVGR</sequence>
<feature type="transmembrane region" description="Helical" evidence="1">
    <location>
        <begin position="253"/>
        <end position="273"/>
    </location>
</feature>
<feature type="domain" description="EccD-like transmembrane" evidence="2">
    <location>
        <begin position="127"/>
        <end position="476"/>
    </location>
</feature>
<feature type="transmembrane region" description="Helical" evidence="1">
    <location>
        <begin position="459"/>
        <end position="479"/>
    </location>
</feature>
<dbReference type="InterPro" id="IPR044049">
    <property type="entry name" value="EccD_transm"/>
</dbReference>
<keyword evidence="1" id="KW-0812">Transmembrane</keyword>
<keyword evidence="4" id="KW-1185">Reference proteome</keyword>
<dbReference type="Gene3D" id="3.10.20.90">
    <property type="entry name" value="Phosphatidylinositol 3-kinase Catalytic Subunit, Chain A, domain 1"/>
    <property type="match status" value="1"/>
</dbReference>
<dbReference type="Pfam" id="PF08817">
    <property type="entry name" value="YukD"/>
    <property type="match status" value="1"/>
</dbReference>
<feature type="transmembrane region" description="Helical" evidence="1">
    <location>
        <begin position="149"/>
        <end position="171"/>
    </location>
</feature>
<accession>A0ABV5YNM3</accession>
<name>A0ABV5YNM3_9ACTN</name>
<evidence type="ECO:0000313" key="3">
    <source>
        <dbReference type="EMBL" id="MFB9836648.1"/>
    </source>
</evidence>
<evidence type="ECO:0000256" key="1">
    <source>
        <dbReference type="SAM" id="Phobius"/>
    </source>
</evidence>
<dbReference type="EMBL" id="JBHLZP010000297">
    <property type="protein sequence ID" value="MFB9836648.1"/>
    <property type="molecule type" value="Genomic_DNA"/>
</dbReference>
<keyword evidence="1" id="KW-1133">Transmembrane helix</keyword>
<feature type="transmembrane region" description="Helical" evidence="1">
    <location>
        <begin position="358"/>
        <end position="375"/>
    </location>
</feature>
<feature type="transmembrane region" description="Helical" evidence="1">
    <location>
        <begin position="408"/>
        <end position="429"/>
    </location>
</feature>
<proteinExistence type="predicted"/>